<keyword evidence="5 7" id="KW-0687">Ribonucleoprotein</keyword>
<accession>A0ABW3KBS9</accession>
<evidence type="ECO:0000256" key="5">
    <source>
        <dbReference type="ARBA" id="ARBA00023274"/>
    </source>
</evidence>
<dbReference type="NCBIfam" id="TIGR00060">
    <property type="entry name" value="L18_bact"/>
    <property type="match status" value="1"/>
</dbReference>
<proteinExistence type="inferred from homology"/>
<reference evidence="9" key="1">
    <citation type="journal article" date="2019" name="Int. J. Syst. Evol. Microbiol.">
        <title>The Global Catalogue of Microorganisms (GCM) 10K type strain sequencing project: providing services to taxonomists for standard genome sequencing and annotation.</title>
        <authorList>
            <consortium name="The Broad Institute Genomics Platform"/>
            <consortium name="The Broad Institute Genome Sequencing Center for Infectious Disease"/>
            <person name="Wu L."/>
            <person name="Ma J."/>
        </authorList>
    </citation>
    <scope>NUCLEOTIDE SEQUENCE [LARGE SCALE GENOMIC DNA]</scope>
    <source>
        <strain evidence="9">CCUG 58938</strain>
    </source>
</reference>
<dbReference type="InterPro" id="IPR005484">
    <property type="entry name" value="Ribosomal_uL18_bac/plant/anim"/>
</dbReference>
<evidence type="ECO:0000313" key="9">
    <source>
        <dbReference type="Proteomes" id="UP001597112"/>
    </source>
</evidence>
<evidence type="ECO:0000256" key="7">
    <source>
        <dbReference type="HAMAP-Rule" id="MF_01337"/>
    </source>
</evidence>
<dbReference type="CDD" id="cd00432">
    <property type="entry name" value="Ribosomal_L18_L5e"/>
    <property type="match status" value="1"/>
</dbReference>
<name>A0ABW3KBS9_9BACT</name>
<evidence type="ECO:0000256" key="4">
    <source>
        <dbReference type="ARBA" id="ARBA00022980"/>
    </source>
</evidence>
<dbReference type="Pfam" id="PF00861">
    <property type="entry name" value="Ribosomal_L18p"/>
    <property type="match status" value="1"/>
</dbReference>
<comment type="function">
    <text evidence="7">This is one of the proteins that bind and probably mediate the attachment of the 5S RNA into the large ribosomal subunit, where it forms part of the central protuberance.</text>
</comment>
<dbReference type="InterPro" id="IPR004389">
    <property type="entry name" value="Ribosomal_uL18_bac-type"/>
</dbReference>
<evidence type="ECO:0000256" key="6">
    <source>
        <dbReference type="ARBA" id="ARBA00035197"/>
    </source>
</evidence>
<evidence type="ECO:0000313" key="8">
    <source>
        <dbReference type="EMBL" id="MFD1002808.1"/>
    </source>
</evidence>
<dbReference type="PANTHER" id="PTHR12899">
    <property type="entry name" value="39S RIBOSOMAL PROTEIN L18, MITOCHONDRIAL"/>
    <property type="match status" value="1"/>
</dbReference>
<comment type="caution">
    <text evidence="8">The sequence shown here is derived from an EMBL/GenBank/DDBJ whole genome shotgun (WGS) entry which is preliminary data.</text>
</comment>
<evidence type="ECO:0000256" key="1">
    <source>
        <dbReference type="ARBA" id="ARBA00007116"/>
    </source>
</evidence>
<keyword evidence="4 7" id="KW-0689">Ribosomal protein</keyword>
<dbReference type="Gene3D" id="3.30.420.100">
    <property type="match status" value="1"/>
</dbReference>
<keyword evidence="3 7" id="KW-0694">RNA-binding</keyword>
<evidence type="ECO:0000256" key="3">
    <source>
        <dbReference type="ARBA" id="ARBA00022884"/>
    </source>
</evidence>
<dbReference type="PANTHER" id="PTHR12899:SF3">
    <property type="entry name" value="LARGE RIBOSOMAL SUBUNIT PROTEIN UL18M"/>
    <property type="match status" value="1"/>
</dbReference>
<dbReference type="SUPFAM" id="SSF53137">
    <property type="entry name" value="Translational machinery components"/>
    <property type="match status" value="1"/>
</dbReference>
<organism evidence="8 9">
    <name type="scientific">Ohtaekwangia kribbensis</name>
    <dbReference type="NCBI Taxonomy" id="688913"/>
    <lineage>
        <taxon>Bacteria</taxon>
        <taxon>Pseudomonadati</taxon>
        <taxon>Bacteroidota</taxon>
        <taxon>Cytophagia</taxon>
        <taxon>Cytophagales</taxon>
        <taxon>Fulvivirgaceae</taxon>
        <taxon>Ohtaekwangia</taxon>
    </lineage>
</organism>
<dbReference type="RefSeq" id="WP_377584513.1">
    <property type="nucleotide sequence ID" value="NZ_JBHTKA010000014.1"/>
</dbReference>
<dbReference type="EMBL" id="JBHTKA010000014">
    <property type="protein sequence ID" value="MFD1002808.1"/>
    <property type="molecule type" value="Genomic_DNA"/>
</dbReference>
<keyword evidence="9" id="KW-1185">Reference proteome</keyword>
<dbReference type="InterPro" id="IPR057268">
    <property type="entry name" value="Ribosomal_L18"/>
</dbReference>
<keyword evidence="2 7" id="KW-0699">rRNA-binding</keyword>
<comment type="subunit">
    <text evidence="7">Part of the 50S ribosomal subunit; part of the 5S rRNA/L5/L18/L25 subcomplex. Contacts the 5S and 23S rRNAs.</text>
</comment>
<dbReference type="HAMAP" id="MF_01337_B">
    <property type="entry name" value="Ribosomal_uL18_B"/>
    <property type="match status" value="1"/>
</dbReference>
<protein>
    <recommendedName>
        <fullName evidence="6 7">Large ribosomal subunit protein uL18</fullName>
    </recommendedName>
</protein>
<dbReference type="GO" id="GO:0005840">
    <property type="term" value="C:ribosome"/>
    <property type="evidence" value="ECO:0007669"/>
    <property type="project" value="UniProtKB-KW"/>
</dbReference>
<dbReference type="Proteomes" id="UP001597112">
    <property type="component" value="Unassembled WGS sequence"/>
</dbReference>
<evidence type="ECO:0000256" key="2">
    <source>
        <dbReference type="ARBA" id="ARBA00022730"/>
    </source>
</evidence>
<sequence>MAGKNRERRERIKAGVRKRISGTSERPRLSVFRSNRGLYVQIIDDINGVTVAAASTTELGEKAKLNIENSKNVGKKIAQKAIASGIQSIVFDRNGYLYHGNIKALAEGAREGGLKF</sequence>
<comment type="similarity">
    <text evidence="1 7">Belongs to the universal ribosomal protein uL18 family.</text>
</comment>
<gene>
    <name evidence="7 8" type="primary">rplR</name>
    <name evidence="8" type="ORF">ACFQ21_26010</name>
</gene>